<evidence type="ECO:0000313" key="2">
    <source>
        <dbReference type="Proteomes" id="UP001159363"/>
    </source>
</evidence>
<proteinExistence type="predicted"/>
<accession>A0ABQ9G2Y0</accession>
<name>A0ABQ9G2Y0_9NEOP</name>
<comment type="caution">
    <text evidence="1">The sequence shown here is derived from an EMBL/GenBank/DDBJ whole genome shotgun (WGS) entry which is preliminary data.</text>
</comment>
<reference evidence="1 2" key="1">
    <citation type="submission" date="2023-02" db="EMBL/GenBank/DDBJ databases">
        <title>LHISI_Scaffold_Assembly.</title>
        <authorList>
            <person name="Stuart O.P."/>
            <person name="Cleave R."/>
            <person name="Magrath M.J.L."/>
            <person name="Mikheyev A.S."/>
        </authorList>
    </citation>
    <scope>NUCLEOTIDE SEQUENCE [LARGE SCALE GENOMIC DNA]</scope>
    <source>
        <strain evidence="1">Daus_M_001</strain>
        <tissue evidence="1">Leg muscle</tissue>
    </source>
</reference>
<gene>
    <name evidence="1" type="ORF">PR048_032260</name>
</gene>
<organism evidence="1 2">
    <name type="scientific">Dryococelus australis</name>
    <dbReference type="NCBI Taxonomy" id="614101"/>
    <lineage>
        <taxon>Eukaryota</taxon>
        <taxon>Metazoa</taxon>
        <taxon>Ecdysozoa</taxon>
        <taxon>Arthropoda</taxon>
        <taxon>Hexapoda</taxon>
        <taxon>Insecta</taxon>
        <taxon>Pterygota</taxon>
        <taxon>Neoptera</taxon>
        <taxon>Polyneoptera</taxon>
        <taxon>Phasmatodea</taxon>
        <taxon>Verophasmatodea</taxon>
        <taxon>Anareolatae</taxon>
        <taxon>Phasmatidae</taxon>
        <taxon>Eurycanthinae</taxon>
        <taxon>Dryococelus</taxon>
    </lineage>
</organism>
<keyword evidence="2" id="KW-1185">Reference proteome</keyword>
<dbReference type="Proteomes" id="UP001159363">
    <property type="component" value="Chromosome 15"/>
</dbReference>
<evidence type="ECO:0000313" key="1">
    <source>
        <dbReference type="EMBL" id="KAJ8866417.1"/>
    </source>
</evidence>
<sequence>MATDFGSRFRTANFGGSKLTSSRPPVQFQTRMVQQFSVPILDPILDRWEKASQKQSSDTHKTLYELVKRCRERKIYITAPERANIDLFTQNNWPYYSPPTKMNRILFPAGVTLGLWHAGIVLDDAAGRRVFSGISRPPPHSHSGAAPYTPHFTLIGSQDLDAEVLLPYYPLNIFPPRLSKCYEEQEKKKHEWEDIERRALDCLTRRATVAATLGSLSASGIGSGTCAVLTGPAQQRDELVEVGGAGYRASYTEPAAGCQYAECDPVVRGRNGTIKCRTGAQIRKAKHPSVTRDNQRRRQKEVRTRGLCYIHTKKGWMRGRARLIKRKVVSCADGKAFLDVGGTERDATRPRDLPFERWGTGCPIGDDHHLQLDAGRGGPYCLAYTFTRLESARLVPVGPHEGLDLRDPCGIRGRPAGADYGCGGSWTSRYW</sequence>
<dbReference type="EMBL" id="JARBHB010000016">
    <property type="protein sequence ID" value="KAJ8866417.1"/>
    <property type="molecule type" value="Genomic_DNA"/>
</dbReference>
<protein>
    <submittedName>
        <fullName evidence="1">Uncharacterized protein</fullName>
    </submittedName>
</protein>